<accession>A0ABQ2VHV4</accession>
<keyword evidence="2" id="KW-1185">Reference proteome</keyword>
<sequence length="50" mass="5120">MPPHRKPSFEDSLSAGCLLCGSTSLPLNSAIADFQEAAEAAVSAQARASD</sequence>
<proteinExistence type="predicted"/>
<gene>
    <name evidence="1" type="ORF">GCM10010178_91900</name>
</gene>
<comment type="caution">
    <text evidence="1">The sequence shown here is derived from an EMBL/GenBank/DDBJ whole genome shotgun (WGS) entry which is preliminary data.</text>
</comment>
<dbReference type="Proteomes" id="UP000649573">
    <property type="component" value="Unassembled WGS sequence"/>
</dbReference>
<organism evidence="1 2">
    <name type="scientific">Lentzea flava</name>
    <dbReference type="NCBI Taxonomy" id="103732"/>
    <lineage>
        <taxon>Bacteria</taxon>
        <taxon>Bacillati</taxon>
        <taxon>Actinomycetota</taxon>
        <taxon>Actinomycetes</taxon>
        <taxon>Pseudonocardiales</taxon>
        <taxon>Pseudonocardiaceae</taxon>
        <taxon>Lentzea</taxon>
    </lineage>
</organism>
<evidence type="ECO:0000313" key="1">
    <source>
        <dbReference type="EMBL" id="GGU87860.1"/>
    </source>
</evidence>
<reference evidence="2" key="1">
    <citation type="journal article" date="2019" name="Int. J. Syst. Evol. Microbiol.">
        <title>The Global Catalogue of Microorganisms (GCM) 10K type strain sequencing project: providing services to taxonomists for standard genome sequencing and annotation.</title>
        <authorList>
            <consortium name="The Broad Institute Genomics Platform"/>
            <consortium name="The Broad Institute Genome Sequencing Center for Infectious Disease"/>
            <person name="Wu L."/>
            <person name="Ma J."/>
        </authorList>
    </citation>
    <scope>NUCLEOTIDE SEQUENCE [LARGE SCALE GENOMIC DNA]</scope>
    <source>
        <strain evidence="2">JCM 3296</strain>
    </source>
</reference>
<evidence type="ECO:0000313" key="2">
    <source>
        <dbReference type="Proteomes" id="UP000649573"/>
    </source>
</evidence>
<dbReference type="EMBL" id="BMRE01000121">
    <property type="protein sequence ID" value="GGU87860.1"/>
    <property type="molecule type" value="Genomic_DNA"/>
</dbReference>
<name>A0ABQ2VHV4_9PSEU</name>
<protein>
    <submittedName>
        <fullName evidence="1">Uncharacterized protein</fullName>
    </submittedName>
</protein>